<gene>
    <name evidence="5" type="ORF">QR721_03020</name>
</gene>
<dbReference type="InterPro" id="IPR036390">
    <property type="entry name" value="WH_DNA-bd_sf"/>
</dbReference>
<keyword evidence="6" id="KW-1185">Reference proteome</keyword>
<name>A0ABY9L058_9BACI</name>
<evidence type="ECO:0000313" key="5">
    <source>
        <dbReference type="EMBL" id="WLV25218.1"/>
    </source>
</evidence>
<keyword evidence="2" id="KW-0238">DNA-binding</keyword>
<dbReference type="InterPro" id="IPR011991">
    <property type="entry name" value="ArsR-like_HTH"/>
</dbReference>
<dbReference type="SMART" id="SM00418">
    <property type="entry name" value="HTH_ARSR"/>
    <property type="match status" value="1"/>
</dbReference>
<evidence type="ECO:0000313" key="6">
    <source>
        <dbReference type="Proteomes" id="UP001180087"/>
    </source>
</evidence>
<evidence type="ECO:0000256" key="3">
    <source>
        <dbReference type="ARBA" id="ARBA00023163"/>
    </source>
</evidence>
<dbReference type="Gene3D" id="1.10.10.10">
    <property type="entry name" value="Winged helix-like DNA-binding domain superfamily/Winged helix DNA-binding domain"/>
    <property type="match status" value="1"/>
</dbReference>
<evidence type="ECO:0000256" key="2">
    <source>
        <dbReference type="ARBA" id="ARBA00023125"/>
    </source>
</evidence>
<dbReference type="EMBL" id="CP129113">
    <property type="protein sequence ID" value="WLV25218.1"/>
    <property type="molecule type" value="Genomic_DNA"/>
</dbReference>
<dbReference type="PANTHER" id="PTHR33154">
    <property type="entry name" value="TRANSCRIPTIONAL REGULATOR, ARSR FAMILY"/>
    <property type="match status" value="1"/>
</dbReference>
<organism evidence="5 6">
    <name type="scientific">Aciduricibacillus chroicocephali</name>
    <dbReference type="NCBI Taxonomy" id="3054939"/>
    <lineage>
        <taxon>Bacteria</taxon>
        <taxon>Bacillati</taxon>
        <taxon>Bacillota</taxon>
        <taxon>Bacilli</taxon>
        <taxon>Bacillales</taxon>
        <taxon>Bacillaceae</taxon>
        <taxon>Aciduricibacillus</taxon>
    </lineage>
</organism>
<proteinExistence type="predicted"/>
<reference evidence="5" key="1">
    <citation type="submission" date="2023-06" db="EMBL/GenBank/DDBJ databases">
        <title>A Treasure from Seagulls: Isolation and Description of Aciduricobacillus qingdaonensis gen. nov., sp. nov., a Rare Obligately Uric Acid-utilizing Member in the Family Bacillaceae.</title>
        <authorList>
            <person name="Liu W."/>
            <person name="Wang B."/>
        </authorList>
    </citation>
    <scope>NUCLEOTIDE SEQUENCE</scope>
    <source>
        <strain evidence="5">44XB</strain>
    </source>
</reference>
<dbReference type="SUPFAM" id="SSF46785">
    <property type="entry name" value="Winged helix' DNA-binding domain"/>
    <property type="match status" value="1"/>
</dbReference>
<dbReference type="PRINTS" id="PR00778">
    <property type="entry name" value="HTHARSR"/>
</dbReference>
<evidence type="ECO:0000259" key="4">
    <source>
        <dbReference type="PROSITE" id="PS50987"/>
    </source>
</evidence>
<dbReference type="InterPro" id="IPR036388">
    <property type="entry name" value="WH-like_DNA-bd_sf"/>
</dbReference>
<keyword evidence="1" id="KW-0805">Transcription regulation</keyword>
<dbReference type="InterPro" id="IPR001845">
    <property type="entry name" value="HTH_ArsR_DNA-bd_dom"/>
</dbReference>
<dbReference type="PANTHER" id="PTHR33154:SF33">
    <property type="entry name" value="TRANSCRIPTIONAL REPRESSOR SDPR"/>
    <property type="match status" value="1"/>
</dbReference>
<feature type="domain" description="HTH arsR-type" evidence="4">
    <location>
        <begin position="1"/>
        <end position="93"/>
    </location>
</feature>
<dbReference type="InterPro" id="IPR051081">
    <property type="entry name" value="HTH_MetalResp_TranReg"/>
</dbReference>
<keyword evidence="3" id="KW-0804">Transcription</keyword>
<dbReference type="CDD" id="cd00090">
    <property type="entry name" value="HTH_ARSR"/>
    <property type="match status" value="1"/>
</dbReference>
<dbReference type="RefSeq" id="WP_348029003.1">
    <property type="nucleotide sequence ID" value="NZ_CP129113.1"/>
</dbReference>
<dbReference type="PROSITE" id="PS50987">
    <property type="entry name" value="HTH_ARSR_2"/>
    <property type="match status" value="1"/>
</dbReference>
<protein>
    <submittedName>
        <fullName evidence="5">Metalloregulator ArsR/SmtB family transcription factor</fullName>
    </submittedName>
</protein>
<dbReference type="NCBIfam" id="NF033788">
    <property type="entry name" value="HTH_metalloreg"/>
    <property type="match status" value="1"/>
</dbReference>
<sequence length="110" mass="12671">MVTYEETGIFLKTIGEETRLKIVCYLARDSFCVCEIVQLLGMSQPSVSQHLRKLKAAKIITEEKRGRWTFHSLNTDHPQYSLLLQLLDTLPSVMTEIESLTRNGRRILCD</sequence>
<evidence type="ECO:0000256" key="1">
    <source>
        <dbReference type="ARBA" id="ARBA00023015"/>
    </source>
</evidence>
<dbReference type="Proteomes" id="UP001180087">
    <property type="component" value="Chromosome"/>
</dbReference>
<dbReference type="Pfam" id="PF01022">
    <property type="entry name" value="HTH_5"/>
    <property type="match status" value="1"/>
</dbReference>
<accession>A0ABY9L058</accession>